<gene>
    <name evidence="1" type="ORF">EJK17_04745</name>
</gene>
<dbReference type="Proteomes" id="UP000288291">
    <property type="component" value="Unassembled WGS sequence"/>
</dbReference>
<proteinExistence type="predicted"/>
<dbReference type="AlphaFoldDB" id="A0A437SW06"/>
<protein>
    <submittedName>
        <fullName evidence="1">Uncharacterized protein</fullName>
    </submittedName>
</protein>
<sequence length="95" mass="10844">MERYYRTHLGAYHKLKQDLVGKNQGPIKLAKKGHYWLIFPRYALELPAYRLAVSNNSSRAKLSVNDQAYEKTIKVLPGEYKVAAKADYLGQSAQT</sequence>
<accession>A0A437SW06</accession>
<keyword evidence="2" id="KW-1185">Reference proteome</keyword>
<name>A0A437SW06_9LACO</name>
<reference evidence="1 2" key="1">
    <citation type="submission" date="2018-12" db="EMBL/GenBank/DDBJ databases">
        <authorList>
            <person name="Meng J."/>
        </authorList>
    </citation>
    <scope>NUCLEOTIDE SEQUENCE [LARGE SCALE GENOMIC DNA]</scope>
    <source>
        <strain evidence="1 2">HT111-2</strain>
    </source>
</reference>
<evidence type="ECO:0000313" key="1">
    <source>
        <dbReference type="EMBL" id="RVU71017.1"/>
    </source>
</evidence>
<organism evidence="1 2">
    <name type="scientific">Lactobacillus xujianguonis</name>
    <dbReference type="NCBI Taxonomy" id="2495899"/>
    <lineage>
        <taxon>Bacteria</taxon>
        <taxon>Bacillati</taxon>
        <taxon>Bacillota</taxon>
        <taxon>Bacilli</taxon>
        <taxon>Lactobacillales</taxon>
        <taxon>Lactobacillaceae</taxon>
        <taxon>Lactobacillus</taxon>
    </lineage>
</organism>
<dbReference type="EMBL" id="RXIA01000010">
    <property type="protein sequence ID" value="RVU71017.1"/>
    <property type="molecule type" value="Genomic_DNA"/>
</dbReference>
<evidence type="ECO:0000313" key="2">
    <source>
        <dbReference type="Proteomes" id="UP000288291"/>
    </source>
</evidence>
<dbReference type="RefSeq" id="WP_103662232.1">
    <property type="nucleotide sequence ID" value="NZ_ML136878.1"/>
</dbReference>
<comment type="caution">
    <text evidence="1">The sequence shown here is derived from an EMBL/GenBank/DDBJ whole genome shotgun (WGS) entry which is preliminary data.</text>
</comment>